<reference evidence="2" key="1">
    <citation type="journal article" date="2014" name="Genome Announc.">
        <title>Draft Genome Sequences of a Phylogenetically Diverse Suite of Pseudomonas syringae Strains from Multiple Source Populations.</title>
        <authorList>
            <person name="Baltrus D.A."/>
            <person name="Yourstone S."/>
            <person name="Lind A."/>
            <person name="Guilbaud C."/>
            <person name="Sands D.C."/>
            <person name="Jones C.D."/>
            <person name="Morris C.E."/>
            <person name="Dangl J.L."/>
        </authorList>
    </citation>
    <scope>NUCLEOTIDE SEQUENCE</scope>
    <source>
        <strain evidence="2">USA007</strain>
    </source>
</reference>
<proteinExistence type="predicted"/>
<keyword evidence="1" id="KW-1133">Transmembrane helix</keyword>
<feature type="transmembrane region" description="Helical" evidence="1">
    <location>
        <begin position="69"/>
        <end position="88"/>
    </location>
</feature>
<evidence type="ECO:0000313" key="2">
    <source>
        <dbReference type="EMBL" id="XCN76885.1"/>
    </source>
</evidence>
<keyword evidence="1" id="KW-0472">Membrane</keyword>
<protein>
    <submittedName>
        <fullName evidence="2">Uncharacterized protein</fullName>
    </submittedName>
</protein>
<gene>
    <name evidence="2" type="ORF">N027_20785</name>
</gene>
<accession>A0AAU8M714</accession>
<evidence type="ECO:0000256" key="1">
    <source>
        <dbReference type="SAM" id="Phobius"/>
    </source>
</evidence>
<dbReference type="AlphaFoldDB" id="A0AAU8M714"/>
<dbReference type="RefSeq" id="WP_235202541.1">
    <property type="nucleotide sequence ID" value="NZ_CP159278.1"/>
</dbReference>
<keyword evidence="1" id="KW-0812">Transmembrane</keyword>
<organism evidence="2">
    <name type="scientific">Pseudomonas syringae USA007</name>
    <dbReference type="NCBI Taxonomy" id="1357288"/>
    <lineage>
        <taxon>Bacteria</taxon>
        <taxon>Pseudomonadati</taxon>
        <taxon>Pseudomonadota</taxon>
        <taxon>Gammaproteobacteria</taxon>
        <taxon>Pseudomonadales</taxon>
        <taxon>Pseudomonadaceae</taxon>
        <taxon>Pseudomonas</taxon>
        <taxon>Pseudomonas syringae</taxon>
    </lineage>
</organism>
<dbReference type="EMBL" id="CP159278">
    <property type="protein sequence ID" value="XCN76885.1"/>
    <property type="molecule type" value="Genomic_DNA"/>
</dbReference>
<reference evidence="2" key="2">
    <citation type="submission" date="2024-07" db="EMBL/GenBank/DDBJ databases">
        <title>A complete genome sequence for Pseudomonas syringae USA007.</title>
        <authorList>
            <person name="Baltrus D.A."/>
        </authorList>
    </citation>
    <scope>NUCLEOTIDE SEQUENCE</scope>
    <source>
        <strain evidence="2">USA007</strain>
    </source>
</reference>
<feature type="transmembrane region" description="Helical" evidence="1">
    <location>
        <begin position="108"/>
        <end position="128"/>
    </location>
</feature>
<sequence length="355" mass="40582">MRIIPKSHNHQSVADNKEHESDSESFYLSPLPLPTGAVGVSAWNSCRSLNDVYLDYGPGFEPLEKSIRAIFGLVTAMIVILMVTSLAMELSEYVKYQRFSPGDLVEFSPTHGIASGLFLLIAAIHYLFMSGPLVPMPSPLPIRFNRQRREAAYVTKRWRRPRFVAWENVVARVNCYELVTVYGVIKCADLMIGLDGKSGGQTSWITVPTHTMELAMSEWEIIRAYMEGGVKAVLPPMRPGEVEEGTVEFFHMRRRYCQSECDYLHYLFKFLPMQLFSGWTLPCHIAALINRMPFVRLPDSILEWSKPLPREQWQAPSAELIAQSEEVRKSLRKGMTIFEHFSAQQQRRAKDHADH</sequence>
<name>A0AAU8M714_PSESX</name>